<protein>
    <submittedName>
        <fullName evidence="1">Uncharacterized protein</fullName>
    </submittedName>
</protein>
<accession>A0ABR1J5V8</accession>
<sequence>MNTSRVGREMSNVERLSTPFEDRHLFPDLAIPPYGNPLGLVSTSKVSVAPPASVVRFSMRYYKSELGGFEFRGCGL</sequence>
<proteinExistence type="predicted"/>
<name>A0ABR1J5V8_9AGAR</name>
<gene>
    <name evidence="1" type="ORF">VKT23_014067</name>
</gene>
<keyword evidence="2" id="KW-1185">Reference proteome</keyword>
<dbReference type="EMBL" id="JBANRG010000041">
    <property type="protein sequence ID" value="KAK7447357.1"/>
    <property type="molecule type" value="Genomic_DNA"/>
</dbReference>
<evidence type="ECO:0000313" key="1">
    <source>
        <dbReference type="EMBL" id="KAK7447357.1"/>
    </source>
</evidence>
<reference evidence="1 2" key="1">
    <citation type="submission" date="2024-01" db="EMBL/GenBank/DDBJ databases">
        <title>A draft genome for the cacao thread blight pathogen Marasmiellus scandens.</title>
        <authorList>
            <person name="Baruah I.K."/>
            <person name="Leung J."/>
            <person name="Bukari Y."/>
            <person name="Amoako-Attah I."/>
            <person name="Meinhardt L.W."/>
            <person name="Bailey B.A."/>
            <person name="Cohen S.P."/>
        </authorList>
    </citation>
    <scope>NUCLEOTIDE SEQUENCE [LARGE SCALE GENOMIC DNA]</scope>
    <source>
        <strain evidence="1 2">GH-19</strain>
    </source>
</reference>
<organism evidence="1 2">
    <name type="scientific">Marasmiellus scandens</name>
    <dbReference type="NCBI Taxonomy" id="2682957"/>
    <lineage>
        <taxon>Eukaryota</taxon>
        <taxon>Fungi</taxon>
        <taxon>Dikarya</taxon>
        <taxon>Basidiomycota</taxon>
        <taxon>Agaricomycotina</taxon>
        <taxon>Agaricomycetes</taxon>
        <taxon>Agaricomycetidae</taxon>
        <taxon>Agaricales</taxon>
        <taxon>Marasmiineae</taxon>
        <taxon>Omphalotaceae</taxon>
        <taxon>Marasmiellus</taxon>
    </lineage>
</organism>
<comment type="caution">
    <text evidence="1">The sequence shown here is derived from an EMBL/GenBank/DDBJ whole genome shotgun (WGS) entry which is preliminary data.</text>
</comment>
<dbReference type="Proteomes" id="UP001498398">
    <property type="component" value="Unassembled WGS sequence"/>
</dbReference>
<evidence type="ECO:0000313" key="2">
    <source>
        <dbReference type="Proteomes" id="UP001498398"/>
    </source>
</evidence>